<feature type="region of interest" description="Disordered" evidence="13">
    <location>
        <begin position="963"/>
        <end position="1010"/>
    </location>
</feature>
<evidence type="ECO:0000256" key="10">
    <source>
        <dbReference type="ARBA" id="ARBA00023163"/>
    </source>
</evidence>
<comment type="similarity">
    <text evidence="3">Belongs to the krueppel C2H2-type zinc-finger protein family.</text>
</comment>
<evidence type="ECO:0000256" key="11">
    <source>
        <dbReference type="ARBA" id="ARBA00023242"/>
    </source>
</evidence>
<dbReference type="PROSITE" id="PS50157">
    <property type="entry name" value="ZINC_FINGER_C2H2_2"/>
    <property type="match status" value="7"/>
</dbReference>
<keyword evidence="7" id="KW-0862">Zinc</keyword>
<evidence type="ECO:0000256" key="2">
    <source>
        <dbReference type="ARBA" id="ARBA00004123"/>
    </source>
</evidence>
<feature type="domain" description="C2H2-type" evidence="14">
    <location>
        <begin position="1071"/>
        <end position="1102"/>
    </location>
</feature>
<evidence type="ECO:0000313" key="15">
    <source>
        <dbReference type="Ensembl" id="ENSGACP00000016110.2"/>
    </source>
</evidence>
<feature type="compositionally biased region" description="Low complexity" evidence="13">
    <location>
        <begin position="1244"/>
        <end position="1256"/>
    </location>
</feature>
<dbReference type="GO" id="GO:0005634">
    <property type="term" value="C:nucleus"/>
    <property type="evidence" value="ECO:0007669"/>
    <property type="project" value="UniProtKB-SubCell"/>
</dbReference>
<evidence type="ECO:0000256" key="5">
    <source>
        <dbReference type="ARBA" id="ARBA00022737"/>
    </source>
</evidence>
<evidence type="ECO:0000256" key="12">
    <source>
        <dbReference type="PROSITE-ProRule" id="PRU00042"/>
    </source>
</evidence>
<feature type="compositionally biased region" description="Low complexity" evidence="13">
    <location>
        <begin position="206"/>
        <end position="216"/>
    </location>
</feature>
<organism evidence="15 16">
    <name type="scientific">Gasterosteus aculeatus aculeatus</name>
    <name type="common">three-spined stickleback</name>
    <dbReference type="NCBI Taxonomy" id="481459"/>
    <lineage>
        <taxon>Eukaryota</taxon>
        <taxon>Metazoa</taxon>
        <taxon>Chordata</taxon>
        <taxon>Craniata</taxon>
        <taxon>Vertebrata</taxon>
        <taxon>Euteleostomi</taxon>
        <taxon>Actinopterygii</taxon>
        <taxon>Neopterygii</taxon>
        <taxon>Teleostei</taxon>
        <taxon>Neoteleostei</taxon>
        <taxon>Acanthomorphata</taxon>
        <taxon>Eupercaria</taxon>
        <taxon>Perciformes</taxon>
        <taxon>Cottioidei</taxon>
        <taxon>Gasterosteales</taxon>
        <taxon>Gasterosteidae</taxon>
        <taxon>Gasterosteus</taxon>
    </lineage>
</organism>
<dbReference type="GO" id="GO:0003677">
    <property type="term" value="F:DNA binding"/>
    <property type="evidence" value="ECO:0007669"/>
    <property type="project" value="UniProtKB-KW"/>
</dbReference>
<feature type="region of interest" description="Disordered" evidence="13">
    <location>
        <begin position="1091"/>
        <end position="1152"/>
    </location>
</feature>
<evidence type="ECO:0000256" key="3">
    <source>
        <dbReference type="ARBA" id="ARBA00006991"/>
    </source>
</evidence>
<dbReference type="InterPro" id="IPR036236">
    <property type="entry name" value="Znf_C2H2_sf"/>
</dbReference>
<dbReference type="Bgee" id="ENSGACG00000012175">
    <property type="expression patterns" value="Expressed in head kidney and 11 other cell types or tissues"/>
</dbReference>
<feature type="domain" description="C2H2-type" evidence="14">
    <location>
        <begin position="1192"/>
        <end position="1220"/>
    </location>
</feature>
<dbReference type="SUPFAM" id="SSF57667">
    <property type="entry name" value="beta-beta-alpha zinc fingers"/>
    <property type="match status" value="3"/>
</dbReference>
<dbReference type="InterPro" id="IPR041697">
    <property type="entry name" value="Znf-C2H2_11"/>
</dbReference>
<keyword evidence="8" id="KW-0805">Transcription regulation</keyword>
<dbReference type="Gene3D" id="3.30.160.60">
    <property type="entry name" value="Classic Zinc Finger"/>
    <property type="match status" value="5"/>
</dbReference>
<dbReference type="Proteomes" id="UP000007635">
    <property type="component" value="Chromosome XX"/>
</dbReference>
<reference evidence="15" key="3">
    <citation type="submission" date="2025-09" db="UniProtKB">
        <authorList>
            <consortium name="Ensembl"/>
        </authorList>
    </citation>
    <scope>IDENTIFICATION</scope>
</reference>
<evidence type="ECO:0000313" key="16">
    <source>
        <dbReference type="Proteomes" id="UP000007635"/>
    </source>
</evidence>
<feature type="domain" description="C2H2-type" evidence="14">
    <location>
        <begin position="637"/>
        <end position="655"/>
    </location>
</feature>
<evidence type="ECO:0000256" key="8">
    <source>
        <dbReference type="ARBA" id="ARBA00023015"/>
    </source>
</evidence>
<dbReference type="eggNOG" id="KOG1721">
    <property type="taxonomic scope" value="Eukaryota"/>
</dbReference>
<keyword evidence="4" id="KW-0479">Metal-binding</keyword>
<feature type="region of interest" description="Disordered" evidence="13">
    <location>
        <begin position="1"/>
        <end position="58"/>
    </location>
</feature>
<feature type="domain" description="C2H2-type" evidence="14">
    <location>
        <begin position="908"/>
        <end position="935"/>
    </location>
</feature>
<dbReference type="Pfam" id="PF25412">
    <property type="entry name" value="zf-C2H2_ZNF592"/>
    <property type="match status" value="1"/>
</dbReference>
<keyword evidence="16" id="KW-1185">Reference proteome</keyword>
<dbReference type="InParanoid" id="G3PET6"/>
<evidence type="ECO:0000256" key="1">
    <source>
        <dbReference type="ARBA" id="ARBA00003767"/>
    </source>
</evidence>
<dbReference type="InterPro" id="IPR057356">
    <property type="entry name" value="Znf-C2H2_ZNF592"/>
</dbReference>
<dbReference type="Pfam" id="PF16622">
    <property type="entry name" value="zf-C2H2_11"/>
    <property type="match status" value="1"/>
</dbReference>
<feature type="domain" description="C2H2-type" evidence="14">
    <location>
        <begin position="1041"/>
        <end position="1069"/>
    </location>
</feature>
<feature type="compositionally biased region" description="Basic and acidic residues" evidence="13">
    <location>
        <begin position="987"/>
        <end position="1006"/>
    </location>
</feature>
<feature type="compositionally biased region" description="Basic and acidic residues" evidence="13">
    <location>
        <begin position="472"/>
        <end position="485"/>
    </location>
</feature>
<feature type="domain" description="C2H2-type" evidence="14">
    <location>
        <begin position="939"/>
        <end position="966"/>
    </location>
</feature>
<dbReference type="Ensembl" id="ENSGACT00000016141.2">
    <property type="protein sequence ID" value="ENSGACP00000016110.2"/>
    <property type="gene ID" value="ENSGACG00000012175.2"/>
</dbReference>
<evidence type="ECO:0000256" key="7">
    <source>
        <dbReference type="ARBA" id="ARBA00022833"/>
    </source>
</evidence>
<sequence length="1301" mass="140103">MGDMKTPDFDDLLAAFDIPDIDAKEAIQSSPEEERDEMGTNSDEGESASPPCFPCLPASHSSVIVKNTVRSESLEEEEPSHTHTTVLVGELPSHLHAKLPPDDAVEPQIANGFQGSIPRAQGQPKTQHWHPCSPLRSTLDFTAGKSPKGAAIGLVPHATDVLNRFKPLPVLQSSIRTGPHPSTAPSSHLVSPHLPRLSPEKDETCLLSDPSSSPLSQNGSFKAGVKHAMHSDEEDSEPDLGSPLVIQESPESVMSSPPKFQYQAKLQSDILGPPEYHPRLVPHRPLPSLAPAKPKPKLEEHVQPTALSGASTAPQPQSPQDCLASLNTGFASVQEDKYPEHVIDERDSPESPPPSETGLLVPKEYSSPDSAQATANNEDFAHKEELEEEERPGESEKLSEKGAGDKEHLNEKSCAAGADGSGSASAAKLLPSQSHPLKVKIKMPTGSITRTVTGAAPKKRAIPKGVNSSKASAERQGARSKRELPEASPTPAMAMLQDACAATLDGAGAGKDKAAADAKLKVSPTAVSITKSAALPTISASAPRTSPGVINPRSLAPKAVNSAAALPAPSPLLTPQISSRPASIVNSTGAIISKTQTNLVEAFNKILNNKNLLPSYKPDLSSPLPAEWGLPLPAQGYRCLECGDAFALNQSLARHYDRRSLRIEVTCNHCAKRLAFYNKCSLLLHAREHKERGLIMQCSHLVMKPVPVEQMIGHQEPAATGPSSSSSSFAGQAAPAAATRQAVSKKKAEAVHYTGNRCPECQAQFHSKEEVAEHFQEIKPAQTSSCTECSPPMLLPNGCSAAAHHRIHQSSPPRVCPECGGTAKQSLFRAHLDEACLHFARRIGYRCSSCLVVFGGLNSVKSHIQQAHCDMFHKCPSCPMAFKSAPSIQSHISGQHPTLTERQTMLIYKCVMCDTVFTNKSLLHIHFETHLTNQKVHVFKCPECPKLFSQRNSLLDHFKTHKTSIPKQELPSPPAASPRSRPSVKSESSKGDESGREEKVKPEKLKTPSGWKCAPCHARYTDREDYITHMAEQHSKSLKKFPCNKCESSFTTTSSMRRHIRDKHKAANRCFRCQFCNEGKKTFSSRAMLERHVQQRHSLEQGSQNTPIGGGDDEAGSSSEQDSSLGTLKTEQDEEPTDGAGPVKKMRSSSAPICPPESGFRCSPCGFASADHALFLEHIGQHRRGGAEGGGQQCLQCGACFTSVSALSRHRFITHKVRDADHQQSVGSPGANRKHECKSSQDGSAPASPASLSSVSQGKEEEGALACKVCDRQFEKATDLTTHFRTHGMAFISARNVGKAP</sequence>
<evidence type="ECO:0000256" key="13">
    <source>
        <dbReference type="SAM" id="MobiDB-lite"/>
    </source>
</evidence>
<dbReference type="AlphaFoldDB" id="G3PET6"/>
<keyword evidence="5" id="KW-0677">Repeat</keyword>
<feature type="region of interest" description="Disordered" evidence="13">
    <location>
        <begin position="1218"/>
        <end position="1257"/>
    </location>
</feature>
<name>G3PET6_GASAC</name>
<feature type="compositionally biased region" description="Low complexity" evidence="13">
    <location>
        <begin position="415"/>
        <end position="427"/>
    </location>
</feature>
<dbReference type="Pfam" id="PF00096">
    <property type="entry name" value="zf-C2H2"/>
    <property type="match status" value="4"/>
</dbReference>
<feature type="domain" description="C2H2-type" evidence="14">
    <location>
        <begin position="1265"/>
        <end position="1287"/>
    </location>
</feature>
<comment type="function">
    <text evidence="1">May be involved in transcriptional regulation.</text>
</comment>
<evidence type="ECO:0000256" key="6">
    <source>
        <dbReference type="ARBA" id="ARBA00022771"/>
    </source>
</evidence>
<feature type="compositionally biased region" description="Basic and acidic residues" evidence="13">
    <location>
        <begin position="334"/>
        <end position="349"/>
    </location>
</feature>
<evidence type="ECO:0000256" key="4">
    <source>
        <dbReference type="ARBA" id="ARBA00022723"/>
    </source>
</evidence>
<feature type="compositionally biased region" description="Basic and acidic residues" evidence="13">
    <location>
        <begin position="392"/>
        <end position="411"/>
    </location>
</feature>
<feature type="region of interest" description="Disordered" evidence="13">
    <location>
        <begin position="173"/>
        <end position="489"/>
    </location>
</feature>
<protein>
    <submittedName>
        <fullName evidence="15">Zinc finger protein 687a</fullName>
    </submittedName>
</protein>
<dbReference type="GeneTree" id="ENSGT00940000156524"/>
<keyword evidence="11" id="KW-0539">Nucleus</keyword>
<dbReference type="PANTHER" id="PTHR47222">
    <property type="entry name" value="ZINC FINGER PROTEIN 532-RELATED"/>
    <property type="match status" value="1"/>
</dbReference>
<feature type="compositionally biased region" description="Low complexity" evidence="13">
    <location>
        <begin position="1116"/>
        <end position="1126"/>
    </location>
</feature>
<evidence type="ECO:0000256" key="9">
    <source>
        <dbReference type="ARBA" id="ARBA00023125"/>
    </source>
</evidence>
<keyword evidence="9" id="KW-0238">DNA-binding</keyword>
<comment type="subcellular location">
    <subcellularLocation>
        <location evidence="2">Nucleus</location>
    </subcellularLocation>
</comment>
<evidence type="ECO:0000259" key="14">
    <source>
        <dbReference type="PROSITE" id="PS50157"/>
    </source>
</evidence>
<dbReference type="OMA" id="MISQPEP"/>
<feature type="compositionally biased region" description="Polar residues" evidence="13">
    <location>
        <begin position="305"/>
        <end position="331"/>
    </location>
</feature>
<keyword evidence="10" id="KW-0804">Transcription</keyword>
<feature type="compositionally biased region" description="Polar residues" evidence="13">
    <location>
        <begin position="367"/>
        <end position="377"/>
    </location>
</feature>
<dbReference type="PANTHER" id="PTHR47222:SF2">
    <property type="entry name" value="ZINC FINGER PROTEIN 687"/>
    <property type="match status" value="1"/>
</dbReference>
<dbReference type="PROSITE" id="PS00028">
    <property type="entry name" value="ZINC_FINGER_C2H2_1"/>
    <property type="match status" value="7"/>
</dbReference>
<dbReference type="InterPro" id="IPR013087">
    <property type="entry name" value="Znf_C2H2_type"/>
</dbReference>
<keyword evidence="6 12" id="KW-0863">Zinc-finger</keyword>
<accession>G3PET6</accession>
<reference evidence="15" key="2">
    <citation type="submission" date="2025-08" db="UniProtKB">
        <authorList>
            <consortium name="Ensembl"/>
        </authorList>
    </citation>
    <scope>IDENTIFICATION</scope>
</reference>
<dbReference type="GO" id="GO:0008270">
    <property type="term" value="F:zinc ion binding"/>
    <property type="evidence" value="ECO:0007669"/>
    <property type="project" value="UniProtKB-KW"/>
</dbReference>
<dbReference type="STRING" id="69293.ENSGACP00000016110"/>
<proteinExistence type="inferred from homology"/>
<dbReference type="InterPro" id="IPR045914">
    <property type="entry name" value="Zn532-like"/>
</dbReference>
<dbReference type="SMART" id="SM00355">
    <property type="entry name" value="ZnF_C2H2"/>
    <property type="match status" value="14"/>
</dbReference>
<reference evidence="15 16" key="1">
    <citation type="journal article" date="2021" name="G3 (Bethesda)">
        <title>Improved contiguity of the threespine stickleback genome using long-read sequencing.</title>
        <authorList>
            <person name="Nath S."/>
            <person name="Shaw D.E."/>
            <person name="White M.A."/>
        </authorList>
    </citation>
    <scope>NUCLEOTIDE SEQUENCE [LARGE SCALE GENOMIC DNA]</scope>
    <source>
        <strain evidence="15 16">Lake Benthic</strain>
    </source>
</reference>